<organism evidence="2 3">
    <name type="scientific">Dendrobium chrysotoxum</name>
    <name type="common">Orchid</name>
    <dbReference type="NCBI Taxonomy" id="161865"/>
    <lineage>
        <taxon>Eukaryota</taxon>
        <taxon>Viridiplantae</taxon>
        <taxon>Streptophyta</taxon>
        <taxon>Embryophyta</taxon>
        <taxon>Tracheophyta</taxon>
        <taxon>Spermatophyta</taxon>
        <taxon>Magnoliopsida</taxon>
        <taxon>Liliopsida</taxon>
        <taxon>Asparagales</taxon>
        <taxon>Orchidaceae</taxon>
        <taxon>Epidendroideae</taxon>
        <taxon>Malaxideae</taxon>
        <taxon>Dendrobiinae</taxon>
        <taxon>Dendrobium</taxon>
    </lineage>
</organism>
<comment type="caution">
    <text evidence="2">The sequence shown here is derived from an EMBL/GenBank/DDBJ whole genome shotgun (WGS) entry which is preliminary data.</text>
</comment>
<reference evidence="2 3" key="1">
    <citation type="journal article" date="2021" name="Hortic Res">
        <title>Chromosome-scale assembly of the Dendrobium chrysotoxum genome enhances the understanding of orchid evolution.</title>
        <authorList>
            <person name="Zhang Y."/>
            <person name="Zhang G.Q."/>
            <person name="Zhang D."/>
            <person name="Liu X.D."/>
            <person name="Xu X.Y."/>
            <person name="Sun W.H."/>
            <person name="Yu X."/>
            <person name="Zhu X."/>
            <person name="Wang Z.W."/>
            <person name="Zhao X."/>
            <person name="Zhong W.Y."/>
            <person name="Chen H."/>
            <person name="Yin W.L."/>
            <person name="Huang T."/>
            <person name="Niu S.C."/>
            <person name="Liu Z.J."/>
        </authorList>
    </citation>
    <scope>NUCLEOTIDE SEQUENCE [LARGE SCALE GENOMIC DNA]</scope>
    <source>
        <strain evidence="2">Lindl</strain>
    </source>
</reference>
<accession>A0AAV7GKC4</accession>
<protein>
    <submittedName>
        <fullName evidence="2">Uncharacterized protein</fullName>
    </submittedName>
</protein>
<dbReference type="Proteomes" id="UP000775213">
    <property type="component" value="Unassembled WGS sequence"/>
</dbReference>
<proteinExistence type="predicted"/>
<evidence type="ECO:0000256" key="1">
    <source>
        <dbReference type="SAM" id="MobiDB-lite"/>
    </source>
</evidence>
<evidence type="ECO:0000313" key="3">
    <source>
        <dbReference type="Proteomes" id="UP000775213"/>
    </source>
</evidence>
<keyword evidence="3" id="KW-1185">Reference proteome</keyword>
<feature type="region of interest" description="Disordered" evidence="1">
    <location>
        <begin position="1"/>
        <end position="28"/>
    </location>
</feature>
<gene>
    <name evidence="2" type="ORF">IEQ34_009814</name>
</gene>
<dbReference type="AlphaFoldDB" id="A0AAV7GKC4"/>
<name>A0AAV7GKC4_DENCH</name>
<evidence type="ECO:0000313" key="2">
    <source>
        <dbReference type="EMBL" id="KAH0462239.1"/>
    </source>
</evidence>
<sequence>MINQRKLKSKESNGAGIRGVQGREDQEDEDQFLLTTLVPPDVDVSRVDVQKASKSWGLTLVGYSLGITIAVDSLIVEQLRLTFARVCVLIKNDSTLPDEINVSIAGGSIKT</sequence>
<dbReference type="EMBL" id="JAGFBR010000009">
    <property type="protein sequence ID" value="KAH0462239.1"/>
    <property type="molecule type" value="Genomic_DNA"/>
</dbReference>